<evidence type="ECO:0000313" key="1">
    <source>
        <dbReference type="EMBL" id="MEQ2316105.1"/>
    </source>
</evidence>
<sequence length="107" mass="11753">MRVRLTGLGRNGMPGTVSGNPVGEVHVVVYKLDWSKIVERAVVLRKGVSEGGQVSLRGWVKRSLGLWNEDERLVFTAKVVENPGTHAGGNFDLRTAGYLEEGKHKKL</sequence>
<comment type="caution">
    <text evidence="1">The sequence shown here is derived from an EMBL/GenBank/DDBJ whole genome shotgun (WGS) entry which is preliminary data.</text>
</comment>
<organism evidence="1 2">
    <name type="scientific">Ameca splendens</name>
    <dbReference type="NCBI Taxonomy" id="208324"/>
    <lineage>
        <taxon>Eukaryota</taxon>
        <taxon>Metazoa</taxon>
        <taxon>Chordata</taxon>
        <taxon>Craniata</taxon>
        <taxon>Vertebrata</taxon>
        <taxon>Euteleostomi</taxon>
        <taxon>Actinopterygii</taxon>
        <taxon>Neopterygii</taxon>
        <taxon>Teleostei</taxon>
        <taxon>Neoteleostei</taxon>
        <taxon>Acanthomorphata</taxon>
        <taxon>Ovalentaria</taxon>
        <taxon>Atherinomorphae</taxon>
        <taxon>Cyprinodontiformes</taxon>
        <taxon>Goodeidae</taxon>
        <taxon>Ameca</taxon>
    </lineage>
</organism>
<dbReference type="Proteomes" id="UP001469553">
    <property type="component" value="Unassembled WGS sequence"/>
</dbReference>
<gene>
    <name evidence="1" type="ORF">AMECASPLE_029356</name>
</gene>
<keyword evidence="2" id="KW-1185">Reference proteome</keyword>
<dbReference type="EMBL" id="JAHRIP010087986">
    <property type="protein sequence ID" value="MEQ2316105.1"/>
    <property type="molecule type" value="Genomic_DNA"/>
</dbReference>
<evidence type="ECO:0000313" key="2">
    <source>
        <dbReference type="Proteomes" id="UP001469553"/>
    </source>
</evidence>
<accession>A0ABV1ACL7</accession>
<reference evidence="1 2" key="1">
    <citation type="submission" date="2021-06" db="EMBL/GenBank/DDBJ databases">
        <authorList>
            <person name="Palmer J.M."/>
        </authorList>
    </citation>
    <scope>NUCLEOTIDE SEQUENCE [LARGE SCALE GENOMIC DNA]</scope>
    <source>
        <strain evidence="1 2">AS_MEX2019</strain>
        <tissue evidence="1">Muscle</tissue>
    </source>
</reference>
<protein>
    <submittedName>
        <fullName evidence="1">Uncharacterized protein</fullName>
    </submittedName>
</protein>
<proteinExistence type="predicted"/>
<name>A0ABV1ACL7_9TELE</name>